<dbReference type="InterPro" id="IPR020835">
    <property type="entry name" value="Catalase_sf"/>
</dbReference>
<dbReference type="PIRSF" id="PIRSF000296">
    <property type="entry name" value="SrpA"/>
    <property type="match status" value="1"/>
</dbReference>
<dbReference type="Proteomes" id="UP001629113">
    <property type="component" value="Unassembled WGS sequence"/>
</dbReference>
<dbReference type="Gene3D" id="2.40.180.10">
    <property type="entry name" value="Catalase core domain"/>
    <property type="match status" value="1"/>
</dbReference>
<keyword evidence="3" id="KW-1185">Reference proteome</keyword>
<proteinExistence type="predicted"/>
<dbReference type="PRINTS" id="PR00067">
    <property type="entry name" value="CATALASE"/>
</dbReference>
<evidence type="ECO:0000259" key="1">
    <source>
        <dbReference type="SMART" id="SM01060"/>
    </source>
</evidence>
<reference evidence="2 3" key="1">
    <citation type="submission" date="2024-06" db="EMBL/GenBank/DDBJ databases">
        <title>Complete genome of Phlyctema vagabunda strain 19-DSS-EL-015.</title>
        <authorList>
            <person name="Fiorenzani C."/>
        </authorList>
    </citation>
    <scope>NUCLEOTIDE SEQUENCE [LARGE SCALE GENOMIC DNA]</scope>
    <source>
        <strain evidence="2 3">19-DSS-EL-015</strain>
    </source>
</reference>
<dbReference type="Pfam" id="PF00199">
    <property type="entry name" value="Catalase"/>
    <property type="match status" value="1"/>
</dbReference>
<name>A0ABR4PHI2_9HELO</name>
<dbReference type="EMBL" id="JBFCZG010000005">
    <property type="protein sequence ID" value="KAL3422778.1"/>
    <property type="molecule type" value="Genomic_DNA"/>
</dbReference>
<dbReference type="PANTHER" id="PTHR11465">
    <property type="entry name" value="CATALASE"/>
    <property type="match status" value="1"/>
</dbReference>
<dbReference type="SUPFAM" id="SSF56634">
    <property type="entry name" value="Heme-dependent catalase-like"/>
    <property type="match status" value="1"/>
</dbReference>
<dbReference type="Gene3D" id="1.20.1280.120">
    <property type="match status" value="1"/>
</dbReference>
<dbReference type="PANTHER" id="PTHR11465:SF62">
    <property type="entry name" value="CATALASE T"/>
    <property type="match status" value="1"/>
</dbReference>
<feature type="domain" description="Catalase core" evidence="1">
    <location>
        <begin position="3"/>
        <end position="345"/>
    </location>
</feature>
<dbReference type="SMART" id="SM01060">
    <property type="entry name" value="Catalase"/>
    <property type="match status" value="1"/>
</dbReference>
<dbReference type="InterPro" id="IPR011614">
    <property type="entry name" value="Catalase_core"/>
</dbReference>
<comment type="caution">
    <text evidence="2">The sequence shown here is derived from an EMBL/GenBank/DDBJ whole genome shotgun (WGS) entry which is preliminary data.</text>
</comment>
<dbReference type="CDD" id="cd08153">
    <property type="entry name" value="srpA_like"/>
    <property type="match status" value="1"/>
</dbReference>
<dbReference type="InterPro" id="IPR024168">
    <property type="entry name" value="Catalase_SrpA-type_pred"/>
</dbReference>
<sequence length="345" mass="37920">MAAQKNGSNGASNSNDPLAKDLVDEMQGIFGKHPGYRTTHAKGLLVKGKFTPTEQAQSLSIAPHFNNSSTPVIARFSVGGGIPRIADVDDRATPKGLAIRFQVNDGTYTDLISHSFNGFAVRTGEDFLAFLKVFRAFKIAEAVYNQAKAAGGDSSKQLENYKKAGAEFQAFLETHPSAKVFVGPKPNPFNYGTITYYQPNTHVLTNKNGEKTNVRYRLEPADGEHLFNPDELSKQKESYLEEDLQQRFPSKPIVFTIQAHVADPTDILDDATTPYKSTKFIPVGRLEINEVAPNNVAEQKQIAFSPTPENGGIQGIASSNDPLIQSRKGVYWISADQRRSEQQVE</sequence>
<evidence type="ECO:0000313" key="3">
    <source>
        <dbReference type="Proteomes" id="UP001629113"/>
    </source>
</evidence>
<evidence type="ECO:0000313" key="2">
    <source>
        <dbReference type="EMBL" id="KAL3422778.1"/>
    </source>
</evidence>
<accession>A0ABR4PHI2</accession>
<gene>
    <name evidence="2" type="ORF">PVAG01_06934</name>
</gene>
<organism evidence="2 3">
    <name type="scientific">Phlyctema vagabunda</name>
    <dbReference type="NCBI Taxonomy" id="108571"/>
    <lineage>
        <taxon>Eukaryota</taxon>
        <taxon>Fungi</taxon>
        <taxon>Dikarya</taxon>
        <taxon>Ascomycota</taxon>
        <taxon>Pezizomycotina</taxon>
        <taxon>Leotiomycetes</taxon>
        <taxon>Helotiales</taxon>
        <taxon>Dermateaceae</taxon>
        <taxon>Phlyctema</taxon>
    </lineage>
</organism>
<dbReference type="PROSITE" id="PS51402">
    <property type="entry name" value="CATALASE_3"/>
    <property type="match status" value="1"/>
</dbReference>
<dbReference type="InterPro" id="IPR018028">
    <property type="entry name" value="Catalase"/>
</dbReference>
<protein>
    <submittedName>
        <fullName evidence="2">Catalase related subgroup</fullName>
    </submittedName>
</protein>